<dbReference type="AlphaFoldDB" id="A0A091DMK5"/>
<accession>A0A091DMK5</accession>
<keyword evidence="2" id="KW-1185">Reference proteome</keyword>
<gene>
    <name evidence="1" type="ORF">H920_05267</name>
</gene>
<reference evidence="1 2" key="1">
    <citation type="submission" date="2013-11" db="EMBL/GenBank/DDBJ databases">
        <title>The Damaraland mole rat (Fukomys damarensis) genome and evolution of African mole rats.</title>
        <authorList>
            <person name="Gladyshev V.N."/>
            <person name="Fang X."/>
        </authorList>
    </citation>
    <scope>NUCLEOTIDE SEQUENCE [LARGE SCALE GENOMIC DNA]</scope>
    <source>
        <tissue evidence="1">Liver</tissue>
    </source>
</reference>
<proteinExistence type="predicted"/>
<evidence type="ECO:0000313" key="2">
    <source>
        <dbReference type="Proteomes" id="UP000028990"/>
    </source>
</evidence>
<dbReference type="Proteomes" id="UP000028990">
    <property type="component" value="Unassembled WGS sequence"/>
</dbReference>
<dbReference type="EMBL" id="KN122100">
    <property type="protein sequence ID" value="KFO33369.1"/>
    <property type="molecule type" value="Genomic_DNA"/>
</dbReference>
<name>A0A091DMK5_FUKDA</name>
<sequence>MISRRGALHTPLRRSISEQLRDSTARAWDLLWKNVRERRLAGRCPQTSDPRGGKCLAAPPALALSPAPGASLTALGPRRALTAPVLHAGRRTAGSPARLILPALLCRHPFPPQRVSAPLESCFSPDLAFPKRNVSTG</sequence>
<evidence type="ECO:0000313" key="1">
    <source>
        <dbReference type="EMBL" id="KFO33369.1"/>
    </source>
</evidence>
<organism evidence="1 2">
    <name type="scientific">Fukomys damarensis</name>
    <name type="common">Damaraland mole rat</name>
    <name type="synonym">Cryptomys damarensis</name>
    <dbReference type="NCBI Taxonomy" id="885580"/>
    <lineage>
        <taxon>Eukaryota</taxon>
        <taxon>Metazoa</taxon>
        <taxon>Chordata</taxon>
        <taxon>Craniata</taxon>
        <taxon>Vertebrata</taxon>
        <taxon>Euteleostomi</taxon>
        <taxon>Mammalia</taxon>
        <taxon>Eutheria</taxon>
        <taxon>Euarchontoglires</taxon>
        <taxon>Glires</taxon>
        <taxon>Rodentia</taxon>
        <taxon>Hystricomorpha</taxon>
        <taxon>Bathyergidae</taxon>
        <taxon>Fukomys</taxon>
    </lineage>
</organism>
<protein>
    <submittedName>
        <fullName evidence="1">Rho GTPase-activating protein 7</fullName>
    </submittedName>
</protein>